<dbReference type="EMBL" id="CP144089">
    <property type="protein sequence ID" value="WWD06084.1"/>
    <property type="molecule type" value="Genomic_DNA"/>
</dbReference>
<keyword evidence="4" id="KW-1185">Reference proteome</keyword>
<dbReference type="GO" id="GO:0006780">
    <property type="term" value="P:uroporphyrinogen III biosynthetic process"/>
    <property type="evidence" value="ECO:0007669"/>
    <property type="project" value="InterPro"/>
</dbReference>
<dbReference type="Proteomes" id="UP001358614">
    <property type="component" value="Chromosome 1"/>
</dbReference>
<dbReference type="PANTHER" id="PTHR12390">
    <property type="entry name" value="UROPORPHYRINOGEN III SYNTHASE"/>
    <property type="match status" value="1"/>
</dbReference>
<dbReference type="GO" id="GO:0004852">
    <property type="term" value="F:uroporphyrinogen-III synthase activity"/>
    <property type="evidence" value="ECO:0007669"/>
    <property type="project" value="InterPro"/>
</dbReference>
<gene>
    <name evidence="3" type="ORF">V865_004169</name>
</gene>
<evidence type="ECO:0000256" key="1">
    <source>
        <dbReference type="SAM" id="MobiDB-lite"/>
    </source>
</evidence>
<evidence type="ECO:0000313" key="4">
    <source>
        <dbReference type="Proteomes" id="UP001358614"/>
    </source>
</evidence>
<sequence>MTDEKQRPRSIPVVLFKTPSPSSSLDPYTQSLSSTSYQPTFIPVLEETYDTSSLVPILEGGCEHWEGVIITSRRGAEGWVRAVSESRASSSKKGKGKGRWDEVPLFTVGNASSDHLSESSIPPEYIPYDVIYEGGVPPKSAIHLIPHITDQIPRLAGMYKKYLLVRGDKSTEVLQDELRSNGRIVEEVMVYSTTPRLDIAENINKFRESQQSRSQPKSDGDRDGKEDGQAEKGWLCFFSPSGAEVVLPHLKTWKDSGSESQKGDVDEYWKAWKIFVIGETTKKYFEEKGIKVDAVAERPNLQGLVDAIRGYDSI</sequence>
<dbReference type="CDD" id="cd06578">
    <property type="entry name" value="HemD"/>
    <property type="match status" value="1"/>
</dbReference>
<feature type="region of interest" description="Disordered" evidence="1">
    <location>
        <begin position="1"/>
        <end position="31"/>
    </location>
</feature>
<protein>
    <recommendedName>
        <fullName evidence="2">Tetrapyrrole biosynthesis uroporphyrinogen III synthase domain-containing protein</fullName>
    </recommendedName>
</protein>
<evidence type="ECO:0000259" key="2">
    <source>
        <dbReference type="Pfam" id="PF02602"/>
    </source>
</evidence>
<dbReference type="PANTHER" id="PTHR12390:SF0">
    <property type="entry name" value="UROPORPHYRINOGEN-III SYNTHASE"/>
    <property type="match status" value="1"/>
</dbReference>
<dbReference type="RefSeq" id="XP_066084051.1">
    <property type="nucleotide sequence ID" value="XM_066227954.1"/>
</dbReference>
<dbReference type="InterPro" id="IPR036108">
    <property type="entry name" value="4pyrrol_syn_uPrphyn_synt_sf"/>
</dbReference>
<dbReference type="InterPro" id="IPR039793">
    <property type="entry name" value="UROS/Hem4"/>
</dbReference>
<dbReference type="Pfam" id="PF02602">
    <property type="entry name" value="HEM4"/>
    <property type="match status" value="1"/>
</dbReference>
<reference evidence="3 4" key="1">
    <citation type="submission" date="2024-01" db="EMBL/GenBank/DDBJ databases">
        <title>Comparative genomics of Cryptococcus and Kwoniella reveals pathogenesis evolution and contrasting modes of karyotype evolution via chromosome fusion or intercentromeric recombination.</title>
        <authorList>
            <person name="Coelho M.A."/>
            <person name="David-Palma M."/>
            <person name="Shea T."/>
            <person name="Bowers K."/>
            <person name="McGinley-Smith S."/>
            <person name="Mohammad A.W."/>
            <person name="Gnirke A."/>
            <person name="Yurkov A.M."/>
            <person name="Nowrousian M."/>
            <person name="Sun S."/>
            <person name="Cuomo C.A."/>
            <person name="Heitman J."/>
        </authorList>
    </citation>
    <scope>NUCLEOTIDE SEQUENCE [LARGE SCALE GENOMIC DNA]</scope>
    <source>
        <strain evidence="3 4">PYCC6329</strain>
    </source>
</reference>
<dbReference type="KEGG" id="ker:91102971"/>
<feature type="region of interest" description="Disordered" evidence="1">
    <location>
        <begin position="206"/>
        <end position="228"/>
    </location>
</feature>
<dbReference type="Gene3D" id="3.40.50.10090">
    <property type="match status" value="2"/>
</dbReference>
<organism evidence="3 4">
    <name type="scientific">Kwoniella europaea PYCC6329</name>
    <dbReference type="NCBI Taxonomy" id="1423913"/>
    <lineage>
        <taxon>Eukaryota</taxon>
        <taxon>Fungi</taxon>
        <taxon>Dikarya</taxon>
        <taxon>Basidiomycota</taxon>
        <taxon>Agaricomycotina</taxon>
        <taxon>Tremellomycetes</taxon>
        <taxon>Tremellales</taxon>
        <taxon>Cryptococcaceae</taxon>
        <taxon>Kwoniella</taxon>
    </lineage>
</organism>
<feature type="domain" description="Tetrapyrrole biosynthesis uroporphyrinogen III synthase" evidence="2">
    <location>
        <begin position="28"/>
        <end position="305"/>
    </location>
</feature>
<name>A0AAX4KJ60_9TREE</name>
<dbReference type="AlphaFoldDB" id="A0AAX4KJ60"/>
<dbReference type="GeneID" id="91102971"/>
<evidence type="ECO:0000313" key="3">
    <source>
        <dbReference type="EMBL" id="WWD06084.1"/>
    </source>
</evidence>
<feature type="compositionally biased region" description="Polar residues" evidence="1">
    <location>
        <begin position="19"/>
        <end position="31"/>
    </location>
</feature>
<proteinExistence type="predicted"/>
<dbReference type="InterPro" id="IPR003754">
    <property type="entry name" value="4pyrrol_synth_uPrphyn_synth"/>
</dbReference>
<dbReference type="GO" id="GO:0005829">
    <property type="term" value="C:cytosol"/>
    <property type="evidence" value="ECO:0007669"/>
    <property type="project" value="TreeGrafter"/>
</dbReference>
<accession>A0AAX4KJ60</accession>
<dbReference type="SUPFAM" id="SSF69618">
    <property type="entry name" value="HemD-like"/>
    <property type="match status" value="1"/>
</dbReference>